<dbReference type="GO" id="GO:0042597">
    <property type="term" value="C:periplasmic space"/>
    <property type="evidence" value="ECO:0007669"/>
    <property type="project" value="UniProtKB-ARBA"/>
</dbReference>
<dbReference type="GO" id="GO:1904680">
    <property type="term" value="F:peptide transmembrane transporter activity"/>
    <property type="evidence" value="ECO:0007669"/>
    <property type="project" value="TreeGrafter"/>
</dbReference>
<evidence type="ECO:0000259" key="6">
    <source>
        <dbReference type="Pfam" id="PF00496"/>
    </source>
</evidence>
<sequence length="520" mass="57852">MKTKKLVAIFLTAVMAASAMNVTAFAGQASDSTESLKIVMKPGDLTANGSRIDTPWLNRSMGNNLMFRALFIATNSDLTEVKGDLAEDYNVSEDGLTYTITLKDGLSWSDGEALTVDDVQWSIETALKAAKINSIYTAAFANIDSMETDGNTITIKMKTPYATMLDVLAQFAILPKHCLENTDPLNMEADDYWKKPVTSGMFVLDELNTGNYYTLKYNDKYEGTEPKIKNVTCYYVNDYLTAAQDGKADFIVDTDPALEEALNGMDNFTAYSIDSLFYKYLIFNMKGTDGKENEAMQNVEVRKALIEAIDRATLATLYPNASVLNSGVPNDNDAYNGFEYTFDADKAKADLEASGYDMGRTLKICYYNNDQTSVDLINTIVYYIEQTGLKVEATLSSDGTTDLFTTRDYDIGFKGKGAFSINEWYTEYMSTDGLFSNIFGGDTDFDEPIAKLTTATSAEETKTALENLETLEQEKVYKIPLFTVGTYAFVSDKVTLPEGVEFCNPLYMNDIDFTDWEMNE</sequence>
<dbReference type="Gene3D" id="3.10.105.10">
    <property type="entry name" value="Dipeptide-binding Protein, Domain 3"/>
    <property type="match status" value="1"/>
</dbReference>
<dbReference type="AlphaFoldDB" id="A0A174W0M3"/>
<dbReference type="RefSeq" id="WP_081019015.1">
    <property type="nucleotide sequence ID" value="NZ_CZBP01000045.1"/>
</dbReference>
<reference evidence="7 8" key="1">
    <citation type="submission" date="2015-09" db="EMBL/GenBank/DDBJ databases">
        <authorList>
            <consortium name="Pathogen Informatics"/>
        </authorList>
    </citation>
    <scope>NUCLEOTIDE SEQUENCE [LARGE SCALE GENOMIC DNA]</scope>
    <source>
        <strain evidence="7 8">2789STDY5834957</strain>
    </source>
</reference>
<organism evidence="7 8">
    <name type="scientific">Blautia obeum</name>
    <dbReference type="NCBI Taxonomy" id="40520"/>
    <lineage>
        <taxon>Bacteria</taxon>
        <taxon>Bacillati</taxon>
        <taxon>Bacillota</taxon>
        <taxon>Clostridia</taxon>
        <taxon>Lachnospirales</taxon>
        <taxon>Lachnospiraceae</taxon>
        <taxon>Blautia</taxon>
    </lineage>
</organism>
<proteinExistence type="inferred from homology"/>
<feature type="domain" description="Solute-binding protein family 5" evidence="6">
    <location>
        <begin position="80"/>
        <end position="442"/>
    </location>
</feature>
<dbReference type="PROSITE" id="PS01040">
    <property type="entry name" value="SBP_BACTERIAL_5"/>
    <property type="match status" value="1"/>
</dbReference>
<keyword evidence="3" id="KW-0813">Transport</keyword>
<dbReference type="GO" id="GO:0043190">
    <property type="term" value="C:ATP-binding cassette (ABC) transporter complex"/>
    <property type="evidence" value="ECO:0007669"/>
    <property type="project" value="InterPro"/>
</dbReference>
<evidence type="ECO:0000313" key="7">
    <source>
        <dbReference type="EMBL" id="CUQ40452.1"/>
    </source>
</evidence>
<dbReference type="PANTHER" id="PTHR30290:SF9">
    <property type="entry name" value="OLIGOPEPTIDE-BINDING PROTEIN APPA"/>
    <property type="match status" value="1"/>
</dbReference>
<evidence type="ECO:0000256" key="1">
    <source>
        <dbReference type="ARBA" id="ARBA00004193"/>
    </source>
</evidence>
<dbReference type="InterPro" id="IPR039424">
    <property type="entry name" value="SBP_5"/>
</dbReference>
<dbReference type="PANTHER" id="PTHR30290">
    <property type="entry name" value="PERIPLASMIC BINDING COMPONENT OF ABC TRANSPORTER"/>
    <property type="match status" value="1"/>
</dbReference>
<dbReference type="InterPro" id="IPR023765">
    <property type="entry name" value="SBP_5_CS"/>
</dbReference>
<evidence type="ECO:0000256" key="2">
    <source>
        <dbReference type="ARBA" id="ARBA00005695"/>
    </source>
</evidence>
<protein>
    <submittedName>
        <fullName evidence="7">Glutathione-binding protein gsiB</fullName>
    </submittedName>
</protein>
<dbReference type="EMBL" id="CZBP01000045">
    <property type="protein sequence ID" value="CUQ40452.1"/>
    <property type="molecule type" value="Genomic_DNA"/>
</dbReference>
<keyword evidence="4 5" id="KW-0732">Signal</keyword>
<dbReference type="InterPro" id="IPR030678">
    <property type="entry name" value="Peptide/Ni-bd"/>
</dbReference>
<feature type="signal peptide" evidence="5">
    <location>
        <begin position="1"/>
        <end position="26"/>
    </location>
</feature>
<evidence type="ECO:0000256" key="3">
    <source>
        <dbReference type="ARBA" id="ARBA00022448"/>
    </source>
</evidence>
<dbReference type="PIRSF" id="PIRSF002741">
    <property type="entry name" value="MppA"/>
    <property type="match status" value="1"/>
</dbReference>
<evidence type="ECO:0000256" key="4">
    <source>
        <dbReference type="ARBA" id="ARBA00022729"/>
    </source>
</evidence>
<name>A0A174W0M3_9FIRM</name>
<dbReference type="Proteomes" id="UP000095762">
    <property type="component" value="Unassembled WGS sequence"/>
</dbReference>
<dbReference type="SUPFAM" id="SSF53850">
    <property type="entry name" value="Periplasmic binding protein-like II"/>
    <property type="match status" value="1"/>
</dbReference>
<dbReference type="Pfam" id="PF00496">
    <property type="entry name" value="SBP_bac_5"/>
    <property type="match status" value="1"/>
</dbReference>
<dbReference type="GO" id="GO:0015833">
    <property type="term" value="P:peptide transport"/>
    <property type="evidence" value="ECO:0007669"/>
    <property type="project" value="TreeGrafter"/>
</dbReference>
<dbReference type="InterPro" id="IPR000914">
    <property type="entry name" value="SBP_5_dom"/>
</dbReference>
<dbReference type="CDD" id="cd00995">
    <property type="entry name" value="PBP2_NikA_DppA_OppA_like"/>
    <property type="match status" value="1"/>
</dbReference>
<comment type="subcellular location">
    <subcellularLocation>
        <location evidence="1">Cell membrane</location>
        <topology evidence="1">Lipid-anchor</topology>
    </subcellularLocation>
</comment>
<evidence type="ECO:0000256" key="5">
    <source>
        <dbReference type="SAM" id="SignalP"/>
    </source>
</evidence>
<evidence type="ECO:0000313" key="8">
    <source>
        <dbReference type="Proteomes" id="UP000095762"/>
    </source>
</evidence>
<gene>
    <name evidence="7" type="primary">gsiB_3</name>
    <name evidence="7" type="ORF">ERS852569_03698</name>
</gene>
<feature type="chain" id="PRO_5008036400" evidence="5">
    <location>
        <begin position="27"/>
        <end position="520"/>
    </location>
</feature>
<dbReference type="Gene3D" id="3.90.76.10">
    <property type="entry name" value="Dipeptide-binding Protein, Domain 1"/>
    <property type="match status" value="1"/>
</dbReference>
<dbReference type="Gene3D" id="3.40.190.10">
    <property type="entry name" value="Periplasmic binding protein-like II"/>
    <property type="match status" value="1"/>
</dbReference>
<comment type="similarity">
    <text evidence="2">Belongs to the bacterial solute-binding protein 5 family.</text>
</comment>
<accession>A0A174W0M3</accession>